<keyword evidence="3 10" id="KW-0328">Glycosyltransferase</keyword>
<feature type="transmembrane region" description="Helical" evidence="8">
    <location>
        <begin position="377"/>
        <end position="396"/>
    </location>
</feature>
<feature type="transmembrane region" description="Helical" evidence="8">
    <location>
        <begin position="228"/>
        <end position="251"/>
    </location>
</feature>
<evidence type="ECO:0000256" key="4">
    <source>
        <dbReference type="ARBA" id="ARBA00022679"/>
    </source>
</evidence>
<dbReference type="RefSeq" id="WP_378264003.1">
    <property type="nucleotide sequence ID" value="NZ_JBHSIT010000016.1"/>
</dbReference>
<keyword evidence="7 8" id="KW-0472">Membrane</keyword>
<dbReference type="EMBL" id="JBHSIT010000016">
    <property type="protein sequence ID" value="MFC4913256.1"/>
    <property type="molecule type" value="Genomic_DNA"/>
</dbReference>
<comment type="subcellular location">
    <subcellularLocation>
        <location evidence="1">Cell membrane</location>
        <topology evidence="1">Multi-pass membrane protein</topology>
    </subcellularLocation>
</comment>
<evidence type="ECO:0000256" key="5">
    <source>
        <dbReference type="ARBA" id="ARBA00022692"/>
    </source>
</evidence>
<dbReference type="EC" id="2.4.-.-" evidence="10"/>
<dbReference type="Pfam" id="PF13231">
    <property type="entry name" value="PMT_2"/>
    <property type="match status" value="1"/>
</dbReference>
<keyword evidence="5 8" id="KW-0812">Transmembrane</keyword>
<dbReference type="PANTHER" id="PTHR33908">
    <property type="entry name" value="MANNOSYLTRANSFERASE YKCB-RELATED"/>
    <property type="match status" value="1"/>
</dbReference>
<feature type="transmembrane region" description="Helical" evidence="8">
    <location>
        <begin position="34"/>
        <end position="53"/>
    </location>
</feature>
<evidence type="ECO:0000256" key="6">
    <source>
        <dbReference type="ARBA" id="ARBA00022989"/>
    </source>
</evidence>
<proteinExistence type="predicted"/>
<reference evidence="11" key="1">
    <citation type="journal article" date="2019" name="Int. J. Syst. Evol. Microbiol.">
        <title>The Global Catalogue of Microorganisms (GCM) 10K type strain sequencing project: providing services to taxonomists for standard genome sequencing and annotation.</title>
        <authorList>
            <consortium name="The Broad Institute Genomics Platform"/>
            <consortium name="The Broad Institute Genome Sequencing Center for Infectious Disease"/>
            <person name="Wu L."/>
            <person name="Ma J."/>
        </authorList>
    </citation>
    <scope>NUCLEOTIDE SEQUENCE [LARGE SCALE GENOMIC DNA]</scope>
    <source>
        <strain evidence="11">KLKA75</strain>
    </source>
</reference>
<evidence type="ECO:0000256" key="2">
    <source>
        <dbReference type="ARBA" id="ARBA00022475"/>
    </source>
</evidence>
<organism evidence="10 11">
    <name type="scientific">Actinomadura gamaensis</name>
    <dbReference type="NCBI Taxonomy" id="1763541"/>
    <lineage>
        <taxon>Bacteria</taxon>
        <taxon>Bacillati</taxon>
        <taxon>Actinomycetota</taxon>
        <taxon>Actinomycetes</taxon>
        <taxon>Streptosporangiales</taxon>
        <taxon>Thermomonosporaceae</taxon>
        <taxon>Actinomadura</taxon>
    </lineage>
</organism>
<accession>A0ABV9UBN1</accession>
<evidence type="ECO:0000259" key="9">
    <source>
        <dbReference type="Pfam" id="PF13231"/>
    </source>
</evidence>
<gene>
    <name evidence="10" type="ORF">ACFPCY_38575</name>
</gene>
<dbReference type="PANTHER" id="PTHR33908:SF3">
    <property type="entry name" value="UNDECAPRENYL PHOSPHATE-ALPHA-4-AMINO-4-DEOXY-L-ARABINOSE ARABINOSYL TRANSFERASE"/>
    <property type="match status" value="1"/>
</dbReference>
<feature type="transmembrane region" description="Helical" evidence="8">
    <location>
        <begin position="196"/>
        <end position="221"/>
    </location>
</feature>
<keyword evidence="2" id="KW-1003">Cell membrane</keyword>
<keyword evidence="4 10" id="KW-0808">Transferase</keyword>
<evidence type="ECO:0000313" key="10">
    <source>
        <dbReference type="EMBL" id="MFC4913256.1"/>
    </source>
</evidence>
<evidence type="ECO:0000256" key="3">
    <source>
        <dbReference type="ARBA" id="ARBA00022676"/>
    </source>
</evidence>
<protein>
    <submittedName>
        <fullName evidence="10">Glycosyltransferase family 39 protein</fullName>
        <ecNumber evidence="10">2.4.-.-</ecNumber>
    </submittedName>
</protein>
<feature type="transmembrane region" description="Helical" evidence="8">
    <location>
        <begin position="316"/>
        <end position="339"/>
    </location>
</feature>
<feature type="transmembrane region" description="Helical" evidence="8">
    <location>
        <begin position="158"/>
        <end position="176"/>
    </location>
</feature>
<feature type="transmembrane region" description="Helical" evidence="8">
    <location>
        <begin position="271"/>
        <end position="295"/>
    </location>
</feature>
<name>A0ABV9UBN1_9ACTN</name>
<sequence>MALTTRPPAGGIRGALTRGALTRGGLSPARLRSLPGFVAPLVAAASTLAVVLVQLGRPSYWTDEAATVSAVSRPLPDMLRVFDRLDLVHATYYLLMRPWADVFGIGEWSLRMPSALAAAAASAGLVVLGRRLGGTAAGLAAGLAYGGLPTVSRYAQEARSYSLVAAVAVLASYLLLRGCADGVRRRGPWLAGYTASVLLLGMLNLDALLLVPAHLVTLALARRRETGLLWRWLIAAVAAGAGLAPFVLAAAGQRKQVEWLKPPNGSTVVNLAEFLAGTRSMILPVAVLAVVGAIVGRRPGAGAQPGADGRPGREGIPAAALAVPWLLLPPAVLLAWSFVGSPVFLSRYVFFCVPALALLVGLALARVARFGRRTSGRWLGMTALVATVALLADLSLPHQGQIRRENSRLDLRLAADVLRQQARPGDTMVFLSGVVRWGSLAYPDAFRRVRDVGLAVDPVRAGNYVGVDSPPEAMLPALAAADRVWIMSSRAVRPGPGNAAGQRRKVLGEAGPWRTAGVWASAGVRLTLLVRTGHR</sequence>
<evidence type="ECO:0000313" key="11">
    <source>
        <dbReference type="Proteomes" id="UP001595872"/>
    </source>
</evidence>
<evidence type="ECO:0000256" key="8">
    <source>
        <dbReference type="SAM" id="Phobius"/>
    </source>
</evidence>
<dbReference type="Proteomes" id="UP001595872">
    <property type="component" value="Unassembled WGS sequence"/>
</dbReference>
<keyword evidence="11" id="KW-1185">Reference proteome</keyword>
<feature type="domain" description="Glycosyltransferase RgtA/B/C/D-like" evidence="9">
    <location>
        <begin position="95"/>
        <end position="241"/>
    </location>
</feature>
<evidence type="ECO:0000256" key="1">
    <source>
        <dbReference type="ARBA" id="ARBA00004651"/>
    </source>
</evidence>
<dbReference type="GO" id="GO:0016757">
    <property type="term" value="F:glycosyltransferase activity"/>
    <property type="evidence" value="ECO:0007669"/>
    <property type="project" value="UniProtKB-KW"/>
</dbReference>
<comment type="caution">
    <text evidence="10">The sequence shown here is derived from an EMBL/GenBank/DDBJ whole genome shotgun (WGS) entry which is preliminary data.</text>
</comment>
<dbReference type="InterPro" id="IPR038731">
    <property type="entry name" value="RgtA/B/C-like"/>
</dbReference>
<dbReference type="InterPro" id="IPR050297">
    <property type="entry name" value="LipidA_mod_glycosyltrf_83"/>
</dbReference>
<evidence type="ECO:0000256" key="7">
    <source>
        <dbReference type="ARBA" id="ARBA00023136"/>
    </source>
</evidence>
<keyword evidence="6 8" id="KW-1133">Transmembrane helix</keyword>
<feature type="transmembrane region" description="Helical" evidence="8">
    <location>
        <begin position="345"/>
        <end position="365"/>
    </location>
</feature>